<dbReference type="AlphaFoldDB" id="A0A6U2A8S9"/>
<feature type="region of interest" description="Disordered" evidence="1">
    <location>
        <begin position="61"/>
        <end position="106"/>
    </location>
</feature>
<gene>
    <name evidence="2" type="ORF">HAND1043_LOCUS1693</name>
</gene>
<evidence type="ECO:0000256" key="1">
    <source>
        <dbReference type="SAM" id="MobiDB-lite"/>
    </source>
</evidence>
<accession>A0A6U2A8S9</accession>
<protein>
    <submittedName>
        <fullName evidence="2">Uncharacterized protein</fullName>
    </submittedName>
</protein>
<sequence>MVSLGGNLRDIARLEASIGKEEDKIKGDHDALNKMADDAIREAEAEVTAAKKRMADKKKMFKEEAEAREEEATDAAISALMSGEGKGDTEKKRPASATTAKEADKQ</sequence>
<proteinExistence type="predicted"/>
<name>A0A6U2A8S9_HEMAN</name>
<reference evidence="2" key="1">
    <citation type="submission" date="2021-01" db="EMBL/GenBank/DDBJ databases">
        <authorList>
            <person name="Corre E."/>
            <person name="Pelletier E."/>
            <person name="Niang G."/>
            <person name="Scheremetjew M."/>
            <person name="Finn R."/>
            <person name="Kale V."/>
            <person name="Holt S."/>
            <person name="Cochrane G."/>
            <person name="Meng A."/>
            <person name="Brown T."/>
            <person name="Cohen L."/>
        </authorList>
    </citation>
    <scope>NUCLEOTIDE SEQUENCE</scope>
    <source>
        <strain evidence="2">CCMP441</strain>
    </source>
</reference>
<evidence type="ECO:0000313" key="2">
    <source>
        <dbReference type="EMBL" id="CAD8735202.1"/>
    </source>
</evidence>
<organism evidence="2">
    <name type="scientific">Hemiselmis andersenii</name>
    <name type="common">Cryptophyte alga</name>
    <dbReference type="NCBI Taxonomy" id="464988"/>
    <lineage>
        <taxon>Eukaryota</taxon>
        <taxon>Cryptophyceae</taxon>
        <taxon>Cryptomonadales</taxon>
        <taxon>Hemiselmidaceae</taxon>
        <taxon>Hemiselmis</taxon>
    </lineage>
</organism>
<dbReference type="EMBL" id="HBFK01002744">
    <property type="protein sequence ID" value="CAD8735202.1"/>
    <property type="molecule type" value="Transcribed_RNA"/>
</dbReference>